<feature type="compositionally biased region" description="Basic and acidic residues" evidence="2">
    <location>
        <begin position="19"/>
        <end position="51"/>
    </location>
</feature>
<dbReference type="PROSITE" id="PS50013">
    <property type="entry name" value="CHROMO_2"/>
    <property type="match status" value="1"/>
</dbReference>
<proteinExistence type="predicted"/>
<keyword evidence="5" id="KW-1185">Reference proteome</keyword>
<feature type="compositionally biased region" description="Polar residues" evidence="2">
    <location>
        <begin position="1"/>
        <end position="10"/>
    </location>
</feature>
<feature type="region of interest" description="Disordered" evidence="2">
    <location>
        <begin position="1"/>
        <end position="107"/>
    </location>
</feature>
<sequence length="284" mass="31914">MATGSKTNMNEPEIPGEMPCKETRKKKETDQEGRDKLDTVTRAWTEKESREKLRRSQRIAATQQIHSSSVPPLPKKVRVADDEEFPPTKIHGLIPTGESSKVTTTSDTMASTLKHHSDQESFAASDYSKMSFATPSDSPLAPLTSYNHDIHNEQSPISKLKSIMAPIKTEGQPVQANKKWTVAGISAQGYRQPREKNEKEQWCYLVQWEDDEEENSWEPVAAIRVDAPPIVEGFEKSMSVLYVKGPMTKAEDIEEDVDDEDTDTEDGVKDDDDSDDEDGDWTPE</sequence>
<evidence type="ECO:0000313" key="5">
    <source>
        <dbReference type="Proteomes" id="UP001595075"/>
    </source>
</evidence>
<evidence type="ECO:0000313" key="4">
    <source>
        <dbReference type="EMBL" id="KAL2064002.1"/>
    </source>
</evidence>
<dbReference type="Proteomes" id="UP001595075">
    <property type="component" value="Unassembled WGS sequence"/>
</dbReference>
<evidence type="ECO:0000259" key="3">
    <source>
        <dbReference type="PROSITE" id="PS50013"/>
    </source>
</evidence>
<accession>A0ABR4C2S9</accession>
<dbReference type="SUPFAM" id="SSF54160">
    <property type="entry name" value="Chromo domain-like"/>
    <property type="match status" value="1"/>
</dbReference>
<feature type="compositionally biased region" description="Polar residues" evidence="2">
    <location>
        <begin position="59"/>
        <end position="70"/>
    </location>
</feature>
<feature type="compositionally biased region" description="Polar residues" evidence="2">
    <location>
        <begin position="97"/>
        <end position="107"/>
    </location>
</feature>
<comment type="subunit">
    <text evidence="1">Component of the NuA4 histone acetyltransferase complex.</text>
</comment>
<dbReference type="EMBL" id="JAZHXI010000014">
    <property type="protein sequence ID" value="KAL2064002.1"/>
    <property type="molecule type" value="Genomic_DNA"/>
</dbReference>
<comment type="caution">
    <text evidence="4">The sequence shown here is derived from an EMBL/GenBank/DDBJ whole genome shotgun (WGS) entry which is preliminary data.</text>
</comment>
<feature type="region of interest" description="Disordered" evidence="2">
    <location>
        <begin position="248"/>
        <end position="284"/>
    </location>
</feature>
<dbReference type="InterPro" id="IPR000953">
    <property type="entry name" value="Chromo/chromo_shadow_dom"/>
</dbReference>
<organism evidence="4 5">
    <name type="scientific">Oculimacula yallundae</name>
    <dbReference type="NCBI Taxonomy" id="86028"/>
    <lineage>
        <taxon>Eukaryota</taxon>
        <taxon>Fungi</taxon>
        <taxon>Dikarya</taxon>
        <taxon>Ascomycota</taxon>
        <taxon>Pezizomycotina</taxon>
        <taxon>Leotiomycetes</taxon>
        <taxon>Helotiales</taxon>
        <taxon>Ploettnerulaceae</taxon>
        <taxon>Oculimacula</taxon>
    </lineage>
</organism>
<feature type="domain" description="Chromo" evidence="3">
    <location>
        <begin position="185"/>
        <end position="236"/>
    </location>
</feature>
<dbReference type="InterPro" id="IPR016197">
    <property type="entry name" value="Chromo-like_dom_sf"/>
</dbReference>
<protein>
    <recommendedName>
        <fullName evidence="3">Chromo domain-containing protein</fullName>
    </recommendedName>
</protein>
<evidence type="ECO:0000256" key="1">
    <source>
        <dbReference type="ARBA" id="ARBA00011353"/>
    </source>
</evidence>
<feature type="compositionally biased region" description="Acidic residues" evidence="2">
    <location>
        <begin position="252"/>
        <end position="284"/>
    </location>
</feature>
<evidence type="ECO:0000256" key="2">
    <source>
        <dbReference type="SAM" id="MobiDB-lite"/>
    </source>
</evidence>
<reference evidence="4 5" key="1">
    <citation type="journal article" date="2024" name="Commun. Biol.">
        <title>Comparative genomic analysis of thermophilic fungi reveals convergent evolutionary adaptations and gene losses.</title>
        <authorList>
            <person name="Steindorff A.S."/>
            <person name="Aguilar-Pontes M.V."/>
            <person name="Robinson A.J."/>
            <person name="Andreopoulos B."/>
            <person name="LaButti K."/>
            <person name="Kuo A."/>
            <person name="Mondo S."/>
            <person name="Riley R."/>
            <person name="Otillar R."/>
            <person name="Haridas S."/>
            <person name="Lipzen A."/>
            <person name="Grimwood J."/>
            <person name="Schmutz J."/>
            <person name="Clum A."/>
            <person name="Reid I.D."/>
            <person name="Moisan M.C."/>
            <person name="Butler G."/>
            <person name="Nguyen T.T.M."/>
            <person name="Dewar K."/>
            <person name="Conant G."/>
            <person name="Drula E."/>
            <person name="Henrissat B."/>
            <person name="Hansel C."/>
            <person name="Singer S."/>
            <person name="Hutchinson M.I."/>
            <person name="de Vries R.P."/>
            <person name="Natvig D.O."/>
            <person name="Powell A.J."/>
            <person name="Tsang A."/>
            <person name="Grigoriev I.V."/>
        </authorList>
    </citation>
    <scope>NUCLEOTIDE SEQUENCE [LARGE SCALE GENOMIC DNA]</scope>
    <source>
        <strain evidence="4 5">CBS 494.80</strain>
    </source>
</reference>
<gene>
    <name evidence="4" type="ORF">VTL71DRAFT_4496</name>
</gene>
<dbReference type="Gene3D" id="2.40.50.40">
    <property type="match status" value="1"/>
</dbReference>
<name>A0ABR4C2S9_9HELO</name>